<name>A0A383E249_9ZZZZ</name>
<organism evidence="1">
    <name type="scientific">marine metagenome</name>
    <dbReference type="NCBI Taxonomy" id="408172"/>
    <lineage>
        <taxon>unclassified sequences</taxon>
        <taxon>metagenomes</taxon>
        <taxon>ecological metagenomes</taxon>
    </lineage>
</organism>
<sequence length="98" mass="10499">MKTMIVLFSSLFLTFVLNGCATVKETYSQDGRKAYTLNCSGSARGWDKCYAAAGELCKTKGYDIMDRSSDAGFAIGGTKNSIAGATTNERSMLVACKK</sequence>
<protein>
    <recommendedName>
        <fullName evidence="2">Lipoprotein</fullName>
    </recommendedName>
</protein>
<proteinExistence type="predicted"/>
<dbReference type="AlphaFoldDB" id="A0A383E249"/>
<evidence type="ECO:0008006" key="2">
    <source>
        <dbReference type="Google" id="ProtNLM"/>
    </source>
</evidence>
<evidence type="ECO:0000313" key="1">
    <source>
        <dbReference type="EMBL" id="SVE50886.1"/>
    </source>
</evidence>
<reference evidence="1" key="1">
    <citation type="submission" date="2018-05" db="EMBL/GenBank/DDBJ databases">
        <authorList>
            <person name="Lanie J.A."/>
            <person name="Ng W.-L."/>
            <person name="Kazmierczak K.M."/>
            <person name="Andrzejewski T.M."/>
            <person name="Davidsen T.M."/>
            <person name="Wayne K.J."/>
            <person name="Tettelin H."/>
            <person name="Glass J.I."/>
            <person name="Rusch D."/>
            <person name="Podicherti R."/>
            <person name="Tsui H.-C.T."/>
            <person name="Winkler M.E."/>
        </authorList>
    </citation>
    <scope>NUCLEOTIDE SEQUENCE</scope>
</reference>
<gene>
    <name evidence="1" type="ORF">METZ01_LOCUS503740</name>
</gene>
<accession>A0A383E249</accession>
<dbReference type="EMBL" id="UINC01222208">
    <property type="protein sequence ID" value="SVE50886.1"/>
    <property type="molecule type" value="Genomic_DNA"/>
</dbReference>